<feature type="domain" description="N-acetyltransferase" evidence="1">
    <location>
        <begin position="96"/>
        <end position="227"/>
    </location>
</feature>
<dbReference type="Gene3D" id="3.40.630.30">
    <property type="match status" value="1"/>
</dbReference>
<dbReference type="SUPFAM" id="SSF55729">
    <property type="entry name" value="Acyl-CoA N-acyltransferases (Nat)"/>
    <property type="match status" value="1"/>
</dbReference>
<sequence length="233" mass="26716">MHENFIATPWDATVFGINTFEITALSERALREACLTTGHFTIKVDPLSCKKLLHNYGFYYCDTLIEPHCSQDQLVKLSHDHIFITREVNRQELMKIAHGAFSHGRFHRDFNIDRELADLRYDNWLNSLYESGNVWGLFLNDELAGFFGCCKNKIVLHALKSEVRGKGLAKYFWSMACQQLFLDGHDEISSSISAANMAILNLYSSLGFHFRNPLDVYHKISYGVLNEELGAEK</sequence>
<protein>
    <submittedName>
        <fullName evidence="2">Acyl-coa n-acyltransferase</fullName>
    </submittedName>
</protein>
<organism evidence="2 3">
    <name type="scientific">Lucifera butyrica</name>
    <dbReference type="NCBI Taxonomy" id="1351585"/>
    <lineage>
        <taxon>Bacteria</taxon>
        <taxon>Bacillati</taxon>
        <taxon>Bacillota</taxon>
        <taxon>Negativicutes</taxon>
        <taxon>Veillonellales</taxon>
        <taxon>Veillonellaceae</taxon>
        <taxon>Lucifera</taxon>
    </lineage>
</organism>
<reference evidence="2 3" key="1">
    <citation type="submission" date="2018-06" db="EMBL/GenBank/DDBJ databases">
        <authorList>
            <person name="Strepis N."/>
        </authorList>
    </citation>
    <scope>NUCLEOTIDE SEQUENCE [LARGE SCALE GENOMIC DNA]</scope>
    <source>
        <strain evidence="2">LUCI</strain>
    </source>
</reference>
<dbReference type="InterPro" id="IPR000182">
    <property type="entry name" value="GNAT_dom"/>
</dbReference>
<keyword evidence="3" id="KW-1185">Reference proteome</keyword>
<evidence type="ECO:0000313" key="3">
    <source>
        <dbReference type="Proteomes" id="UP000277811"/>
    </source>
</evidence>
<dbReference type="OrthoDB" id="9796919at2"/>
<dbReference type="Proteomes" id="UP000277811">
    <property type="component" value="Unassembled WGS sequence"/>
</dbReference>
<accession>A0A498R5M4</accession>
<dbReference type="RefSeq" id="WP_122626531.1">
    <property type="nucleotide sequence ID" value="NZ_UPPP01000056.1"/>
</dbReference>
<keyword evidence="2" id="KW-0012">Acyltransferase</keyword>
<keyword evidence="2" id="KW-0808">Transferase</keyword>
<dbReference type="Pfam" id="PF00583">
    <property type="entry name" value="Acetyltransf_1"/>
    <property type="match status" value="1"/>
</dbReference>
<gene>
    <name evidence="2" type="ORF">LUCI_0752</name>
</gene>
<dbReference type="PROSITE" id="PS51186">
    <property type="entry name" value="GNAT"/>
    <property type="match status" value="1"/>
</dbReference>
<proteinExistence type="predicted"/>
<dbReference type="AlphaFoldDB" id="A0A498R5M4"/>
<dbReference type="EMBL" id="UPPP01000056">
    <property type="protein sequence ID" value="VBB05542.1"/>
    <property type="molecule type" value="Genomic_DNA"/>
</dbReference>
<dbReference type="InterPro" id="IPR016181">
    <property type="entry name" value="Acyl_CoA_acyltransferase"/>
</dbReference>
<evidence type="ECO:0000259" key="1">
    <source>
        <dbReference type="PROSITE" id="PS51186"/>
    </source>
</evidence>
<evidence type="ECO:0000313" key="2">
    <source>
        <dbReference type="EMBL" id="VBB05542.1"/>
    </source>
</evidence>
<dbReference type="GO" id="GO:0016747">
    <property type="term" value="F:acyltransferase activity, transferring groups other than amino-acyl groups"/>
    <property type="evidence" value="ECO:0007669"/>
    <property type="project" value="InterPro"/>
</dbReference>
<name>A0A498R5M4_9FIRM</name>